<dbReference type="NCBIfam" id="TIGR00762">
    <property type="entry name" value="DegV"/>
    <property type="match status" value="1"/>
</dbReference>
<dbReference type="PROSITE" id="PS51482">
    <property type="entry name" value="DEGV"/>
    <property type="match status" value="1"/>
</dbReference>
<dbReference type="Pfam" id="PF02645">
    <property type="entry name" value="DegV"/>
    <property type="match status" value="1"/>
</dbReference>
<dbReference type="Gene3D" id="3.40.50.10440">
    <property type="entry name" value="Dihydroxyacetone kinase, domain 1"/>
    <property type="match status" value="1"/>
</dbReference>
<dbReference type="InterPro" id="IPR043168">
    <property type="entry name" value="DegV_C"/>
</dbReference>
<dbReference type="InterPro" id="IPR050270">
    <property type="entry name" value="DegV_domain_contain"/>
</dbReference>
<proteinExistence type="predicted"/>
<dbReference type="RefSeq" id="WP_313793808.1">
    <property type="nucleotide sequence ID" value="NZ_CP102453.1"/>
</dbReference>
<keyword evidence="4" id="KW-1185">Reference proteome</keyword>
<dbReference type="Gene3D" id="2.20.28.50">
    <property type="entry name" value="degv family protein"/>
    <property type="match status" value="1"/>
</dbReference>
<sequence>MKWKIVTDSGSDIRHIDNLNEDVSFEVVPLMINIANEIYIDDENIDLEALLTASETEKKASSSACPAPNAYASTFEGAENVICFTLSSNLSGSYNSASLGREILLESHPEANVFIFDTFTAGSEMNLLVRKAVELANQGLEFNALVEQVKAYHEKTNVNFVLESVDNLVKNGRVSKIVGQMIGLLDIRLIGKRSDDGLIELAHKSRGLKRALNTLLQAMKDNNYQGGKVEISYNTSIDVAHTLVDKIKSEFPSANINLIKMSGLCTYYAQRNGMIVGFEHA</sequence>
<dbReference type="PANTHER" id="PTHR33434">
    <property type="entry name" value="DEGV DOMAIN-CONTAINING PROTEIN DR_1986-RELATED"/>
    <property type="match status" value="1"/>
</dbReference>
<protein>
    <submittedName>
        <fullName evidence="3">DegV family protein</fullName>
    </submittedName>
</protein>
<evidence type="ECO:0000313" key="4">
    <source>
        <dbReference type="Proteomes" id="UP001315967"/>
    </source>
</evidence>
<dbReference type="InterPro" id="IPR003797">
    <property type="entry name" value="DegV"/>
</dbReference>
<dbReference type="Gene3D" id="3.30.1180.10">
    <property type="match status" value="1"/>
</dbReference>
<evidence type="ECO:0000256" key="2">
    <source>
        <dbReference type="ARBA" id="ARBA00023121"/>
    </source>
</evidence>
<evidence type="ECO:0000256" key="1">
    <source>
        <dbReference type="ARBA" id="ARBA00003238"/>
    </source>
</evidence>
<dbReference type="EMBL" id="CP102453">
    <property type="protein sequence ID" value="UUX34305.1"/>
    <property type="molecule type" value="Genomic_DNA"/>
</dbReference>
<reference evidence="3 4" key="1">
    <citation type="submission" date="2022-08" db="EMBL/GenBank/DDBJ databases">
        <title>Aerococcaceae sp. nov isolated from spoiled eye mask.</title>
        <authorList>
            <person name="Zhou G."/>
            <person name="Xie X.-B."/>
            <person name="Shi Q.-S."/>
            <person name="Wang Y.-S."/>
            <person name="Wen X."/>
            <person name="Peng H."/>
            <person name="Yang X.-J."/>
            <person name="Tao H.-B."/>
            <person name="Huang X.-M."/>
        </authorList>
    </citation>
    <scope>NUCLEOTIDE SEQUENCE [LARGE SCALE GENOMIC DNA]</scope>
    <source>
        <strain evidence="4">DM20194951</strain>
    </source>
</reference>
<evidence type="ECO:0000313" key="3">
    <source>
        <dbReference type="EMBL" id="UUX34305.1"/>
    </source>
</evidence>
<gene>
    <name evidence="3" type="ORF">NRE15_01135</name>
</gene>
<name>A0ABY5P7F4_9LACT</name>
<dbReference type="PANTHER" id="PTHR33434:SF2">
    <property type="entry name" value="FATTY ACID-BINDING PROTEIN TM_1468"/>
    <property type="match status" value="1"/>
</dbReference>
<keyword evidence="2" id="KW-0446">Lipid-binding</keyword>
<dbReference type="SUPFAM" id="SSF82549">
    <property type="entry name" value="DAK1/DegV-like"/>
    <property type="match status" value="1"/>
</dbReference>
<organism evidence="3 4">
    <name type="scientific">Fundicoccus culcitae</name>
    <dbReference type="NCBI Taxonomy" id="2969821"/>
    <lineage>
        <taxon>Bacteria</taxon>
        <taxon>Bacillati</taxon>
        <taxon>Bacillota</taxon>
        <taxon>Bacilli</taxon>
        <taxon>Lactobacillales</taxon>
        <taxon>Aerococcaceae</taxon>
        <taxon>Fundicoccus</taxon>
    </lineage>
</organism>
<dbReference type="Proteomes" id="UP001315967">
    <property type="component" value="Chromosome"/>
</dbReference>
<comment type="function">
    <text evidence="1">May bind long-chain fatty acids, such as palmitate, and may play a role in lipid transport or fatty acid metabolism.</text>
</comment>
<accession>A0ABY5P7F4</accession>